<keyword evidence="4" id="KW-0346">Stress response</keyword>
<proteinExistence type="predicted"/>
<dbReference type="Pfam" id="PF00012">
    <property type="entry name" value="HSP70"/>
    <property type="match status" value="1"/>
</dbReference>
<dbReference type="AlphaFoldDB" id="A0A5A7Q8D8"/>
<dbReference type="Proteomes" id="UP000325081">
    <property type="component" value="Unassembled WGS sequence"/>
</dbReference>
<gene>
    <name evidence="4" type="ORF">STAS_18186</name>
</gene>
<keyword evidence="1" id="KW-0547">Nucleotide-binding</keyword>
<evidence type="ECO:0000256" key="3">
    <source>
        <dbReference type="SAM" id="MobiDB-lite"/>
    </source>
</evidence>
<organism evidence="4 5">
    <name type="scientific">Striga asiatica</name>
    <name type="common">Asiatic witchweed</name>
    <name type="synonym">Buchnera asiatica</name>
    <dbReference type="NCBI Taxonomy" id="4170"/>
    <lineage>
        <taxon>Eukaryota</taxon>
        <taxon>Viridiplantae</taxon>
        <taxon>Streptophyta</taxon>
        <taxon>Embryophyta</taxon>
        <taxon>Tracheophyta</taxon>
        <taxon>Spermatophyta</taxon>
        <taxon>Magnoliopsida</taxon>
        <taxon>eudicotyledons</taxon>
        <taxon>Gunneridae</taxon>
        <taxon>Pentapetalae</taxon>
        <taxon>asterids</taxon>
        <taxon>lamiids</taxon>
        <taxon>Lamiales</taxon>
        <taxon>Orobanchaceae</taxon>
        <taxon>Buchnereae</taxon>
        <taxon>Striga</taxon>
    </lineage>
</organism>
<accession>A0A5A7Q8D8</accession>
<evidence type="ECO:0000313" key="5">
    <source>
        <dbReference type="Proteomes" id="UP000325081"/>
    </source>
</evidence>
<dbReference type="SUPFAM" id="SSF100920">
    <property type="entry name" value="Heat shock protein 70kD (HSP70), peptide-binding domain"/>
    <property type="match status" value="1"/>
</dbReference>
<dbReference type="InterPro" id="IPR013126">
    <property type="entry name" value="Hsp_70_fam"/>
</dbReference>
<dbReference type="SUPFAM" id="SSF100934">
    <property type="entry name" value="Heat shock protein 70kD (HSP70), C-terminal subdomain"/>
    <property type="match status" value="1"/>
</dbReference>
<sequence length="163" mass="18832">MYVGHLIELDVALGFDGWLGIAWRWRRKDIFKLSGIPPTPRGVPQIPVCFDIDANGILNVSTEDKTTGQKNKNTITNDKGRLSKEKNEKMVEEAESTNRKMKSTRRRLRQRMRSRITHMMKDEKIASKLPEADKKKIEDATEAAIQWLDENELAEADEFEDKM</sequence>
<protein>
    <submittedName>
        <fullName evidence="4">70 kDa heat shock protein</fullName>
    </submittedName>
</protein>
<dbReference type="PANTHER" id="PTHR19375">
    <property type="entry name" value="HEAT SHOCK PROTEIN 70KDA"/>
    <property type="match status" value="1"/>
</dbReference>
<reference evidence="5" key="1">
    <citation type="journal article" date="2019" name="Curr. Biol.">
        <title>Genome Sequence of Striga asiatica Provides Insight into the Evolution of Plant Parasitism.</title>
        <authorList>
            <person name="Yoshida S."/>
            <person name="Kim S."/>
            <person name="Wafula E.K."/>
            <person name="Tanskanen J."/>
            <person name="Kim Y.M."/>
            <person name="Honaas L."/>
            <person name="Yang Z."/>
            <person name="Spallek T."/>
            <person name="Conn C.E."/>
            <person name="Ichihashi Y."/>
            <person name="Cheong K."/>
            <person name="Cui S."/>
            <person name="Der J.P."/>
            <person name="Gundlach H."/>
            <person name="Jiao Y."/>
            <person name="Hori C."/>
            <person name="Ishida J.K."/>
            <person name="Kasahara H."/>
            <person name="Kiba T."/>
            <person name="Kim M.S."/>
            <person name="Koo N."/>
            <person name="Laohavisit A."/>
            <person name="Lee Y.H."/>
            <person name="Lumba S."/>
            <person name="McCourt P."/>
            <person name="Mortimer J.C."/>
            <person name="Mutuku J.M."/>
            <person name="Nomura T."/>
            <person name="Sasaki-Sekimoto Y."/>
            <person name="Seto Y."/>
            <person name="Wang Y."/>
            <person name="Wakatake T."/>
            <person name="Sakakibara H."/>
            <person name="Demura T."/>
            <person name="Yamaguchi S."/>
            <person name="Yoneyama K."/>
            <person name="Manabe R.I."/>
            <person name="Nelson D.C."/>
            <person name="Schulman A.H."/>
            <person name="Timko M.P."/>
            <person name="dePamphilis C.W."/>
            <person name="Choi D."/>
            <person name="Shirasu K."/>
        </authorList>
    </citation>
    <scope>NUCLEOTIDE SEQUENCE [LARGE SCALE GENOMIC DNA]</scope>
    <source>
        <strain evidence="5">cv. UVA1</strain>
    </source>
</reference>
<comment type="caution">
    <text evidence="4">The sequence shown here is derived from an EMBL/GenBank/DDBJ whole genome shotgun (WGS) entry which is preliminary data.</text>
</comment>
<dbReference type="EMBL" id="BKCP01006117">
    <property type="protein sequence ID" value="GER41470.1"/>
    <property type="molecule type" value="Genomic_DNA"/>
</dbReference>
<dbReference type="InterPro" id="IPR029047">
    <property type="entry name" value="HSP70_peptide-bd_sf"/>
</dbReference>
<dbReference type="Gene3D" id="1.20.1270.10">
    <property type="match status" value="1"/>
</dbReference>
<dbReference type="GO" id="GO:0140662">
    <property type="term" value="F:ATP-dependent protein folding chaperone"/>
    <property type="evidence" value="ECO:0007669"/>
    <property type="project" value="InterPro"/>
</dbReference>
<keyword evidence="2" id="KW-0067">ATP-binding</keyword>
<evidence type="ECO:0000256" key="1">
    <source>
        <dbReference type="ARBA" id="ARBA00022741"/>
    </source>
</evidence>
<dbReference type="Gene3D" id="2.60.34.10">
    <property type="entry name" value="Substrate Binding Domain Of DNAk, Chain A, domain 1"/>
    <property type="match status" value="1"/>
</dbReference>
<dbReference type="OrthoDB" id="3789372at2759"/>
<evidence type="ECO:0000313" key="4">
    <source>
        <dbReference type="EMBL" id="GER41470.1"/>
    </source>
</evidence>
<evidence type="ECO:0000256" key="2">
    <source>
        <dbReference type="ARBA" id="ARBA00022840"/>
    </source>
</evidence>
<keyword evidence="5" id="KW-1185">Reference proteome</keyword>
<dbReference type="InterPro" id="IPR029048">
    <property type="entry name" value="HSP70_C_sf"/>
</dbReference>
<feature type="compositionally biased region" description="Basic and acidic residues" evidence="3">
    <location>
        <begin position="78"/>
        <end position="98"/>
    </location>
</feature>
<name>A0A5A7Q8D8_STRAF</name>
<feature type="region of interest" description="Disordered" evidence="3">
    <location>
        <begin position="64"/>
        <end position="107"/>
    </location>
</feature>
<feature type="compositionally biased region" description="Polar residues" evidence="3">
    <location>
        <begin position="68"/>
        <end position="77"/>
    </location>
</feature>
<dbReference type="GO" id="GO:0005524">
    <property type="term" value="F:ATP binding"/>
    <property type="evidence" value="ECO:0007669"/>
    <property type="project" value="UniProtKB-KW"/>
</dbReference>